<reference evidence="4" key="1">
    <citation type="journal article" date="2019" name="Int. J. Syst. Evol. Microbiol.">
        <title>The Global Catalogue of Microorganisms (GCM) 10K type strain sequencing project: providing services to taxonomists for standard genome sequencing and annotation.</title>
        <authorList>
            <consortium name="The Broad Institute Genomics Platform"/>
            <consortium name="The Broad Institute Genome Sequencing Center for Infectious Disease"/>
            <person name="Wu L."/>
            <person name="Ma J."/>
        </authorList>
    </citation>
    <scope>NUCLEOTIDE SEQUENCE [LARGE SCALE GENOMIC DNA]</scope>
    <source>
        <strain evidence="4">KCTC 33575</strain>
    </source>
</reference>
<evidence type="ECO:0000256" key="2">
    <source>
        <dbReference type="SAM" id="SignalP"/>
    </source>
</evidence>
<comment type="caution">
    <text evidence="3">The sequence shown here is derived from an EMBL/GenBank/DDBJ whole genome shotgun (WGS) entry which is preliminary data.</text>
</comment>
<accession>A0ABW5WS76</accession>
<proteinExistence type="predicted"/>
<evidence type="ECO:0000256" key="1">
    <source>
        <dbReference type="SAM" id="MobiDB-lite"/>
    </source>
</evidence>
<feature type="region of interest" description="Disordered" evidence="1">
    <location>
        <begin position="27"/>
        <end position="84"/>
    </location>
</feature>
<dbReference type="RefSeq" id="WP_377771137.1">
    <property type="nucleotide sequence ID" value="NZ_JBHUOQ010000001.1"/>
</dbReference>
<gene>
    <name evidence="3" type="ORF">ACFSX4_02275</name>
</gene>
<protein>
    <recommendedName>
        <fullName evidence="5">Lipoprotein</fullName>
    </recommendedName>
</protein>
<feature type="chain" id="PRO_5047463255" description="Lipoprotein" evidence="2">
    <location>
        <begin position="22"/>
        <end position="377"/>
    </location>
</feature>
<evidence type="ECO:0008006" key="5">
    <source>
        <dbReference type="Google" id="ProtNLM"/>
    </source>
</evidence>
<dbReference type="EMBL" id="JBHUOQ010000001">
    <property type="protein sequence ID" value="MFD2829275.1"/>
    <property type="molecule type" value="Genomic_DNA"/>
</dbReference>
<organism evidence="3 4">
    <name type="scientific">Corticicoccus populi</name>
    <dbReference type="NCBI Taxonomy" id="1812821"/>
    <lineage>
        <taxon>Bacteria</taxon>
        <taxon>Bacillati</taxon>
        <taxon>Bacillota</taxon>
        <taxon>Bacilli</taxon>
        <taxon>Bacillales</taxon>
        <taxon>Staphylococcaceae</taxon>
        <taxon>Corticicoccus</taxon>
    </lineage>
</organism>
<sequence length="377" mass="41856">MRKRISAFITPAAAVVLLLSACNNEGVTEEGTDFEEEQIEENEGAEETDDSGEAGVSEEVEDEIDQEPFEPVEPSENTESVESHYDEHQVSYIPGIGADGEPVERSVPLGEVLSEGVEDLSEGPLNKYRLVAFYGTPLSEHMGILGEYEPEEMMEILKKQTEAYSEIDPARPAVPTIELIATIAQRDPGPDGNYVSEPVPEVIEEYVELAEKHNALLMLDVQLGGKSVMEEVEQLEPYLKEPHVHLTIDTEYSISEGEIPGIDLGSVDGTEIQEAVEYMDRLTEENNLPDKIVLVHQFADSVVTNKNEIQPTENVQVSLNFDGFGDESVKIDGYNHLVRNEPVQYSGFKLFYQDDVPLLEPEDVLELDPAPSVVNYQ</sequence>
<dbReference type="Proteomes" id="UP001597519">
    <property type="component" value="Unassembled WGS sequence"/>
</dbReference>
<name>A0ABW5WS76_9STAP</name>
<evidence type="ECO:0000313" key="3">
    <source>
        <dbReference type="EMBL" id="MFD2829275.1"/>
    </source>
</evidence>
<feature type="signal peptide" evidence="2">
    <location>
        <begin position="1"/>
        <end position="21"/>
    </location>
</feature>
<keyword evidence="4" id="KW-1185">Reference proteome</keyword>
<feature type="compositionally biased region" description="Acidic residues" evidence="1">
    <location>
        <begin position="27"/>
        <end position="70"/>
    </location>
</feature>
<dbReference type="PROSITE" id="PS51257">
    <property type="entry name" value="PROKAR_LIPOPROTEIN"/>
    <property type="match status" value="1"/>
</dbReference>
<evidence type="ECO:0000313" key="4">
    <source>
        <dbReference type="Proteomes" id="UP001597519"/>
    </source>
</evidence>
<keyword evidence="2" id="KW-0732">Signal</keyword>